<comment type="caution">
    <text evidence="2">The sequence shown here is derived from an EMBL/GenBank/DDBJ whole genome shotgun (WGS) entry which is preliminary data.</text>
</comment>
<gene>
    <name evidence="2" type="primary">A02p003670.1_BraROA</name>
    <name evidence="2" type="ORF">IGI04_004591</name>
</gene>
<proteinExistence type="predicted"/>
<reference evidence="2 3" key="1">
    <citation type="submission" date="2021-03" db="EMBL/GenBank/DDBJ databases">
        <authorList>
            <person name="King G.J."/>
            <person name="Bancroft I."/>
            <person name="Baten A."/>
            <person name="Bloomfield J."/>
            <person name="Borpatragohain P."/>
            <person name="He Z."/>
            <person name="Irish N."/>
            <person name="Irwin J."/>
            <person name="Liu K."/>
            <person name="Mauleon R.P."/>
            <person name="Moore J."/>
            <person name="Morris R."/>
            <person name="Ostergaard L."/>
            <person name="Wang B."/>
            <person name="Wells R."/>
        </authorList>
    </citation>
    <scope>NUCLEOTIDE SEQUENCE [LARGE SCALE GENOMIC DNA]</scope>
    <source>
        <strain evidence="2">R-o-18</strain>
        <tissue evidence="2">Leaf</tissue>
    </source>
</reference>
<evidence type="ECO:0000313" key="3">
    <source>
        <dbReference type="Proteomes" id="UP000823674"/>
    </source>
</evidence>
<feature type="domain" description="Reverse transcriptase zinc-binding" evidence="1">
    <location>
        <begin position="86"/>
        <end position="125"/>
    </location>
</feature>
<accession>A0ABQ7NBK2</accession>
<dbReference type="EMBL" id="JADBGQ010000002">
    <property type="protein sequence ID" value="KAG5408272.1"/>
    <property type="molecule type" value="Genomic_DNA"/>
</dbReference>
<keyword evidence="3" id="KW-1185">Reference proteome</keyword>
<dbReference type="Proteomes" id="UP000823674">
    <property type="component" value="Chromosome A02"/>
</dbReference>
<dbReference type="Pfam" id="PF13966">
    <property type="entry name" value="zf-RVT"/>
    <property type="match status" value="1"/>
</dbReference>
<dbReference type="InterPro" id="IPR026960">
    <property type="entry name" value="RVT-Znf"/>
</dbReference>
<organism evidence="2 3">
    <name type="scientific">Brassica rapa subsp. trilocularis</name>
    <dbReference type="NCBI Taxonomy" id="1813537"/>
    <lineage>
        <taxon>Eukaryota</taxon>
        <taxon>Viridiplantae</taxon>
        <taxon>Streptophyta</taxon>
        <taxon>Embryophyta</taxon>
        <taxon>Tracheophyta</taxon>
        <taxon>Spermatophyta</taxon>
        <taxon>Magnoliopsida</taxon>
        <taxon>eudicotyledons</taxon>
        <taxon>Gunneridae</taxon>
        <taxon>Pentapetalae</taxon>
        <taxon>rosids</taxon>
        <taxon>malvids</taxon>
        <taxon>Brassicales</taxon>
        <taxon>Brassicaceae</taxon>
        <taxon>Brassiceae</taxon>
        <taxon>Brassica</taxon>
    </lineage>
</organism>
<sequence length="222" mass="25935">MDYSHRPLESRASIVERSCAQRLEDREEILAFCWCPLLVTVLIVRERRSNCPGWQLLFDLCGSMFESAGWNRIYRHVIIYMEKRFSSARVRIKTWGITQGCVLCRERDESREHLFFVCSYSFTVWTNIAGKLLGRDITLDWDDTIAHMLNVTRSSIDSALIRISFQTVLYSIWRERNSKIHGGNWLAVEAVTRSIGKAIRSRISPLRYTGNHKLEGMLHINY</sequence>
<protein>
    <recommendedName>
        <fullName evidence="1">Reverse transcriptase zinc-binding domain-containing protein</fullName>
    </recommendedName>
</protein>
<name>A0ABQ7NBK2_BRACM</name>
<evidence type="ECO:0000259" key="1">
    <source>
        <dbReference type="Pfam" id="PF13966"/>
    </source>
</evidence>
<evidence type="ECO:0000313" key="2">
    <source>
        <dbReference type="EMBL" id="KAG5408272.1"/>
    </source>
</evidence>